<protein>
    <submittedName>
        <fullName evidence="1">Uncharacterized protein</fullName>
    </submittedName>
</protein>
<dbReference type="AlphaFoldDB" id="A0A563W3P3"/>
<sequence>MTTTRLYSTYLSLVEELNLDLDIQSNLSGVIGKLRIRLPVA</sequence>
<keyword evidence="2" id="KW-1185">Reference proteome</keyword>
<dbReference type="Proteomes" id="UP000320055">
    <property type="component" value="Unassembled WGS sequence"/>
</dbReference>
<name>A0A563W3P3_9CYAN</name>
<proteinExistence type="predicted"/>
<evidence type="ECO:0000313" key="2">
    <source>
        <dbReference type="Proteomes" id="UP000320055"/>
    </source>
</evidence>
<gene>
    <name evidence="1" type="ORF">H1P_740016</name>
</gene>
<organism evidence="1 2">
    <name type="scientific">Hyella patelloides LEGE 07179</name>
    <dbReference type="NCBI Taxonomy" id="945734"/>
    <lineage>
        <taxon>Bacteria</taxon>
        <taxon>Bacillati</taxon>
        <taxon>Cyanobacteriota</taxon>
        <taxon>Cyanophyceae</taxon>
        <taxon>Pleurocapsales</taxon>
        <taxon>Hyellaceae</taxon>
        <taxon>Hyella</taxon>
    </lineage>
</organism>
<reference evidence="1 2" key="1">
    <citation type="submission" date="2019-01" db="EMBL/GenBank/DDBJ databases">
        <authorList>
            <person name="Brito A."/>
        </authorList>
    </citation>
    <scope>NUCLEOTIDE SEQUENCE [LARGE SCALE GENOMIC DNA]</scope>
    <source>
        <strain evidence="1">1</strain>
    </source>
</reference>
<evidence type="ECO:0000313" key="1">
    <source>
        <dbReference type="EMBL" id="VEP18304.1"/>
    </source>
</evidence>
<dbReference type="EMBL" id="CAACVJ010000681">
    <property type="protein sequence ID" value="VEP18304.1"/>
    <property type="molecule type" value="Genomic_DNA"/>
</dbReference>
<accession>A0A563W3P3</accession>